<dbReference type="InterPro" id="IPR053158">
    <property type="entry name" value="CapK_Type1_Caps_Biosynth"/>
</dbReference>
<dbReference type="PANTHER" id="PTHR36932:SF1">
    <property type="entry name" value="CAPSULAR POLYSACCHARIDE BIOSYNTHESIS PROTEIN"/>
    <property type="match status" value="1"/>
</dbReference>
<proteinExistence type="predicted"/>
<evidence type="ECO:0000313" key="1">
    <source>
        <dbReference type="EMBL" id="MDR5589340.1"/>
    </source>
</evidence>
<evidence type="ECO:0000313" key="2">
    <source>
        <dbReference type="Proteomes" id="UP001257234"/>
    </source>
</evidence>
<reference evidence="2" key="1">
    <citation type="submission" date="2023-07" db="EMBL/GenBank/DDBJ databases">
        <title>Christiangramia sp. SM2212., a novel bacterium of the family Flavobacteriaceae isolated from the sea sediment.</title>
        <authorList>
            <person name="Wang J."/>
            <person name="Zhang X."/>
        </authorList>
    </citation>
    <scope>NUCLEOTIDE SEQUENCE [LARGE SCALE GENOMIC DNA]</scope>
    <source>
        <strain evidence="2">SM2212</strain>
    </source>
</reference>
<gene>
    <name evidence="1" type="ORF">RE431_01730</name>
</gene>
<dbReference type="Gene3D" id="3.40.50.12780">
    <property type="entry name" value="N-terminal domain of ligase-like"/>
    <property type="match status" value="1"/>
</dbReference>
<sequence>MLNHIKRIYSLIPAHISLPIIKITGIVPIFSKRHWEKVERLGQGIKSVEIYDELLNLSYDLEKMEFYESSVYSKFIKKPEFKNLKSLPILHTSLVRDNLDKFINTKIPGYFTTTGGSGRNPLRIYLSNKSYFKDRVYAFYAWSTLGYSKGDLKLTLRGVNLGDKLYHFNPMNNELLINIFLLNEDNFSNILKTVNKYKPVFGHGYPSAWYNFAQLMQKSNSSLNTKLKGIYFASESIENTRRNYVEEVLQTPVRSTYGFTERAGFAYELPDRKGSYRIALKYGLMEILKDDGNDASLGERGRIVCTGFINPAMPLVRYDTGDSAVVACIEKGFVTEIKDLKGRWGKDFILDQNNNKIFTTAINVHSPAQFDFRYIQLYQKEVGELVIKCVPFSELNEKSLKEIKQEFSQKLPNLSIKTEVCSLEQIHKTNRGKIPYLIKEEI</sequence>
<dbReference type="Proteomes" id="UP001257234">
    <property type="component" value="Unassembled WGS sequence"/>
</dbReference>
<dbReference type="PANTHER" id="PTHR36932">
    <property type="entry name" value="CAPSULAR POLYSACCHARIDE BIOSYNTHESIS PROTEIN"/>
    <property type="match status" value="1"/>
</dbReference>
<dbReference type="SUPFAM" id="SSF56801">
    <property type="entry name" value="Acetyl-CoA synthetase-like"/>
    <property type="match status" value="1"/>
</dbReference>
<keyword evidence="2" id="KW-1185">Reference proteome</keyword>
<comment type="caution">
    <text evidence="1">The sequence shown here is derived from an EMBL/GenBank/DDBJ whole genome shotgun (WGS) entry which is preliminary data.</text>
</comment>
<evidence type="ECO:0008006" key="3">
    <source>
        <dbReference type="Google" id="ProtNLM"/>
    </source>
</evidence>
<accession>A0ABU1ELR7</accession>
<dbReference type="EMBL" id="JAVJIU010000001">
    <property type="protein sequence ID" value="MDR5589340.1"/>
    <property type="molecule type" value="Genomic_DNA"/>
</dbReference>
<organism evidence="1 2">
    <name type="scientific">Christiangramia sediminicola</name>
    <dbReference type="NCBI Taxonomy" id="3073267"/>
    <lineage>
        <taxon>Bacteria</taxon>
        <taxon>Pseudomonadati</taxon>
        <taxon>Bacteroidota</taxon>
        <taxon>Flavobacteriia</taxon>
        <taxon>Flavobacteriales</taxon>
        <taxon>Flavobacteriaceae</taxon>
        <taxon>Christiangramia</taxon>
    </lineage>
</organism>
<dbReference type="RefSeq" id="WP_309560231.1">
    <property type="nucleotide sequence ID" value="NZ_JAVJIU010000001.1"/>
</dbReference>
<dbReference type="InterPro" id="IPR042099">
    <property type="entry name" value="ANL_N_sf"/>
</dbReference>
<name>A0ABU1ELR7_9FLAO</name>
<protein>
    <recommendedName>
        <fullName evidence="3">Phenylacetate-CoA ligase</fullName>
    </recommendedName>
</protein>